<proteinExistence type="predicted"/>
<keyword evidence="2" id="KW-1185">Reference proteome</keyword>
<dbReference type="RefSeq" id="WP_342025338.1">
    <property type="nucleotide sequence ID" value="NZ_CP151657.1"/>
</dbReference>
<accession>A0ABZ3A1N3</accession>
<dbReference type="InterPro" id="IPR050490">
    <property type="entry name" value="Bact_solute-bd_prot1"/>
</dbReference>
<organism evidence="1 2">
    <name type="scientific">Arthrobacter citreus</name>
    <dbReference type="NCBI Taxonomy" id="1670"/>
    <lineage>
        <taxon>Bacteria</taxon>
        <taxon>Bacillati</taxon>
        <taxon>Actinomycetota</taxon>
        <taxon>Actinomycetes</taxon>
        <taxon>Micrococcales</taxon>
        <taxon>Micrococcaceae</taxon>
        <taxon>Arthrobacter</taxon>
    </lineage>
</organism>
<dbReference type="InterPro" id="IPR006059">
    <property type="entry name" value="SBP"/>
</dbReference>
<reference evidence="1 2" key="1">
    <citation type="submission" date="2024-04" db="EMBL/GenBank/DDBJ databases">
        <title>Arthrobacter sp. from Plains bison fecal sample.</title>
        <authorList>
            <person name="Ruzzini A."/>
        </authorList>
    </citation>
    <scope>NUCLEOTIDE SEQUENCE [LARGE SCALE GENOMIC DNA]</scope>
    <source>
        <strain evidence="1 2">EINP1</strain>
    </source>
</reference>
<dbReference type="SUPFAM" id="SSF53850">
    <property type="entry name" value="Periplasmic binding protein-like II"/>
    <property type="match status" value="1"/>
</dbReference>
<dbReference type="Gene3D" id="3.40.190.10">
    <property type="entry name" value="Periplasmic binding protein-like II"/>
    <property type="match status" value="2"/>
</dbReference>
<name>A0ABZ3A1N3_9MICC</name>
<sequence>MGAAAAAVLLATGCSSSGSGGEGEEGPVTIRFSWWGNDTRASETMQVIEAFEAKNPDIKVNADFSDFGGYWDKMATQTAGGDAPDLFAMSGSYPSEYASRGALLDLSEVSGTIDTSGFAEGTVELGQIDGVQYTVTAGVNAMSMVVDPVVFEAAGVDLPDDETWTWEDYSEIAAEISAKSPAGTYGTTPMTNDSFLAVWARQKGEELYAKDGSSVAMSEGTLTDWFEMNLDLMENGGSPEASVAVEDINSGSPEQTLMGVGRQGMKISWSNQMNAYAGNGLLMMKLPGEAGKPGAWLRSSMEYAISSASDHPEEAARLLDFLVNDEEAAKVIKLDRGMQANLEVRAQVLPLLDEGKQQEADYLDRLAALDITPPAPLPPGSSDTLKILDRQLFEVLFGRLSAQEAAKAFISEVNTNLS</sequence>
<dbReference type="PANTHER" id="PTHR43649">
    <property type="entry name" value="ARABINOSE-BINDING PROTEIN-RELATED"/>
    <property type="match status" value="1"/>
</dbReference>
<protein>
    <submittedName>
        <fullName evidence="1">Extracellular solute-binding protein</fullName>
    </submittedName>
</protein>
<dbReference type="PANTHER" id="PTHR43649:SF12">
    <property type="entry name" value="DIACETYLCHITOBIOSE BINDING PROTEIN DASA"/>
    <property type="match status" value="1"/>
</dbReference>
<evidence type="ECO:0000313" key="1">
    <source>
        <dbReference type="EMBL" id="WZP17746.1"/>
    </source>
</evidence>
<dbReference type="EMBL" id="CP151657">
    <property type="protein sequence ID" value="WZP17746.1"/>
    <property type="molecule type" value="Genomic_DNA"/>
</dbReference>
<evidence type="ECO:0000313" key="2">
    <source>
        <dbReference type="Proteomes" id="UP001448858"/>
    </source>
</evidence>
<gene>
    <name evidence="1" type="ORF">AAE021_06340</name>
</gene>
<dbReference type="Pfam" id="PF01547">
    <property type="entry name" value="SBP_bac_1"/>
    <property type="match status" value="1"/>
</dbReference>
<dbReference type="Proteomes" id="UP001448858">
    <property type="component" value="Chromosome"/>
</dbReference>